<feature type="compositionally biased region" description="Pro residues" evidence="1">
    <location>
        <begin position="484"/>
        <end position="493"/>
    </location>
</feature>
<feature type="compositionally biased region" description="Basic and acidic residues" evidence="1">
    <location>
        <begin position="497"/>
        <end position="506"/>
    </location>
</feature>
<dbReference type="InterPro" id="IPR011990">
    <property type="entry name" value="TPR-like_helical_dom_sf"/>
</dbReference>
<organism evidence="2 3">
    <name type="scientific">Triparma retinervis</name>
    <dbReference type="NCBI Taxonomy" id="2557542"/>
    <lineage>
        <taxon>Eukaryota</taxon>
        <taxon>Sar</taxon>
        <taxon>Stramenopiles</taxon>
        <taxon>Ochrophyta</taxon>
        <taxon>Bolidophyceae</taxon>
        <taxon>Parmales</taxon>
        <taxon>Triparmaceae</taxon>
        <taxon>Triparma</taxon>
    </lineage>
</organism>
<feature type="region of interest" description="Disordered" evidence="1">
    <location>
        <begin position="129"/>
        <end position="227"/>
    </location>
</feature>
<dbReference type="EMBL" id="BRXZ01002842">
    <property type="protein sequence ID" value="GMH71350.1"/>
    <property type="molecule type" value="Genomic_DNA"/>
</dbReference>
<dbReference type="OrthoDB" id="44956at2759"/>
<protein>
    <submittedName>
        <fullName evidence="2">Uncharacterized protein</fullName>
    </submittedName>
</protein>
<sequence length="506" mass="56769">MFAWQDEIESLSPSEETFSILRSALVSVFIFYAGECRNNKQNQTAKEVFVDGTSFEHTKTSSRLWKEYARFFEEIGRPKESEETFIEALKVENLDDKDSVWNAFLEMMHNQEGRGDLTLTELKKAVADQGLEDNEEEEDDDENDEEDGDGMKVDAPASASAAPSSSSSASKEHAPPSPSSSPPPSKKSRTEPPLPPPPSLPSQLQSSLPTTPRRKKKTLLSTNPVLHKIKEQAEKMMGYEDSDKDPTIDPNIMVTYVQTIDAYNTSGSPVRPISLFSPNPITLPDTMGASVIGSERALALIELFLEKGETLFAVIEGVWMMSNLRENELHNALVKMKKQHNDEKEFLEKNALQPVTSASSHALQLALKHQQAQEHANWEESKRAQLVEIEKQVVWRLRELLEKQQTILKSCKIPGFEEVTVDPNVVEMQRQICCVLHACLDSSKKVGPSVYLKSLKKDLGIMRTKVLEEKGQMLLEQATEQEIPLPPPPPPPAGSSRDPRLRSRRR</sequence>
<dbReference type="Gene3D" id="1.25.40.10">
    <property type="entry name" value="Tetratricopeptide repeat domain"/>
    <property type="match status" value="1"/>
</dbReference>
<feature type="compositionally biased region" description="Pro residues" evidence="1">
    <location>
        <begin position="175"/>
        <end position="185"/>
    </location>
</feature>
<accession>A0A9W7AP45</accession>
<dbReference type="Proteomes" id="UP001165082">
    <property type="component" value="Unassembled WGS sequence"/>
</dbReference>
<reference evidence="2" key="1">
    <citation type="submission" date="2022-07" db="EMBL/GenBank/DDBJ databases">
        <title>Genome analysis of Parmales, a sister group of diatoms, reveals the evolutionary specialization of diatoms from phago-mixotrophs to photoautotrophs.</title>
        <authorList>
            <person name="Ban H."/>
            <person name="Sato S."/>
            <person name="Yoshikawa S."/>
            <person name="Kazumasa Y."/>
            <person name="Nakamura Y."/>
            <person name="Ichinomiya M."/>
            <person name="Saitoh K."/>
            <person name="Sato N."/>
            <person name="Blanc-Mathieu R."/>
            <person name="Endo H."/>
            <person name="Kuwata A."/>
            <person name="Ogata H."/>
        </authorList>
    </citation>
    <scope>NUCLEOTIDE SEQUENCE</scope>
</reference>
<proteinExistence type="predicted"/>
<keyword evidence="3" id="KW-1185">Reference proteome</keyword>
<feature type="region of interest" description="Disordered" evidence="1">
    <location>
        <begin position="477"/>
        <end position="506"/>
    </location>
</feature>
<dbReference type="AlphaFoldDB" id="A0A9W7AP45"/>
<feature type="compositionally biased region" description="Low complexity" evidence="1">
    <location>
        <begin position="201"/>
        <end position="211"/>
    </location>
</feature>
<evidence type="ECO:0000313" key="3">
    <source>
        <dbReference type="Proteomes" id="UP001165082"/>
    </source>
</evidence>
<feature type="compositionally biased region" description="Acidic residues" evidence="1">
    <location>
        <begin position="130"/>
        <end position="148"/>
    </location>
</feature>
<name>A0A9W7AP45_9STRA</name>
<evidence type="ECO:0000256" key="1">
    <source>
        <dbReference type="SAM" id="MobiDB-lite"/>
    </source>
</evidence>
<feature type="compositionally biased region" description="Low complexity" evidence="1">
    <location>
        <begin position="155"/>
        <end position="169"/>
    </location>
</feature>
<evidence type="ECO:0000313" key="2">
    <source>
        <dbReference type="EMBL" id="GMH71350.1"/>
    </source>
</evidence>
<comment type="caution">
    <text evidence="2">The sequence shown here is derived from an EMBL/GenBank/DDBJ whole genome shotgun (WGS) entry which is preliminary data.</text>
</comment>
<gene>
    <name evidence="2" type="ORF">TrRE_jg6654</name>
</gene>